<feature type="chain" id="PRO_5032807940" description="Glucosidase 2 subunit beta" evidence="14">
    <location>
        <begin position="20"/>
        <end position="1359"/>
    </location>
</feature>
<dbReference type="InterPro" id="IPR044865">
    <property type="entry name" value="MRH_dom"/>
</dbReference>
<dbReference type="Gene3D" id="2.20.28.10">
    <property type="match status" value="1"/>
</dbReference>
<keyword evidence="6" id="KW-0347">Helicase</keyword>
<evidence type="ECO:0000256" key="13">
    <source>
        <dbReference type="SAM" id="MobiDB-lite"/>
    </source>
</evidence>
<keyword evidence="9" id="KW-1015">Disulfide bond</keyword>
<dbReference type="Proteomes" id="UP000663879">
    <property type="component" value="Unassembled WGS sequence"/>
</dbReference>
<evidence type="ECO:0000313" key="18">
    <source>
        <dbReference type="Proteomes" id="UP000663879"/>
    </source>
</evidence>
<keyword evidence="6" id="KW-0378">Hydrolase</keyword>
<dbReference type="GO" id="GO:0003697">
    <property type="term" value="F:single-stranded DNA binding"/>
    <property type="evidence" value="ECO:0007669"/>
    <property type="project" value="TreeGrafter"/>
</dbReference>
<comment type="similarity">
    <text evidence="11">Belongs to the MCM family.</text>
</comment>
<dbReference type="SUPFAM" id="SSF50249">
    <property type="entry name" value="Nucleic acid-binding proteins"/>
    <property type="match status" value="1"/>
</dbReference>
<keyword evidence="3" id="KW-0235">DNA replication</keyword>
<keyword evidence="4 14" id="KW-0732">Signal</keyword>
<dbReference type="InterPro" id="IPR018525">
    <property type="entry name" value="MCM_CS"/>
</dbReference>
<dbReference type="Pfam" id="PF17855">
    <property type="entry name" value="MCM_lid"/>
    <property type="match status" value="1"/>
</dbReference>
<dbReference type="GO" id="GO:0016787">
    <property type="term" value="F:hydrolase activity"/>
    <property type="evidence" value="ECO:0007669"/>
    <property type="project" value="UniProtKB-KW"/>
</dbReference>
<evidence type="ECO:0000256" key="6">
    <source>
        <dbReference type="ARBA" id="ARBA00022806"/>
    </source>
</evidence>
<dbReference type="InterPro" id="IPR036607">
    <property type="entry name" value="PRKCSH"/>
</dbReference>
<keyword evidence="12" id="KW-0175">Coiled coil</keyword>
<sequence>MKNIFLILTILSILNSIKTTQEVRGVPPERASLYDPAKPFTCLDGSSTIPFEQVNDDYCDCRDGSDEPGTPACMNSQFACENLGYIVQYVPSSRVNDGICDCCDGSDEYNGKVQCENKCIALAAQMREEEEKIRILKEQGFAKRQELIQLGNEFKKSLEAKIAELELKKTKTQEEKTELEAKKNEAELKAKEARDVQDKILEEKRKEQERAELARKAKVLFELLDLNKDSLLNPEELLSHQELDILFDNDGTFTIEESILLLDNNNNVDLELFVSGYYEKLSPHLKTQEDQEEKKPEENTTESTNESNVDETNEHDENEHEHDEHDHEHDENTEKDTQVTEQTPSTPPSSNKYDAQTQKLIDDSDEARRLFESSERDLRNIENEINDAKKKLELDLGPNGEFASMIDKCFEYEDREYIYKLCPFDKTIQKSKSNHGETSIGHWKSWADDDNNNSKYFTMKFDNGLGCWNGPQRSTKVLINCGTENKLVSVSEPNRCEYEMKFETPAVLAKDNEKIKEKFNEYILEVHRDELFDILAREDPSLYYPIYIDLLDLVMSTEILDFLTNAKFYIDILNSSLYEIEKILLDENPSPEFTLKEKLVARLISLPEADGVFIKYPTCSDVNKLICFNGTVTKTCAARLVESIQTYQCDKCNHEFSVKIDYSNKDLLVRPSKCPSNDCQSDKFKTINLEKNLKNVMRDYQEIKVQEKLDVFSAGTIPKSIVVILENDLVDCCKPGDDVTINAIVVRRWGRLLNDMRCDIDLILFANYVKVNNEEQTQINITKEKEKMFSDFWQKYEKRPLTGRNIILSSYCPQLYGMYIVKLAVCLVLTGGVSRNDSSGTRVRGESHLLLVGDPGTGKSQFLKYANKIIPKSVLTTGIGSSSAGLTATASREGGIWHLEAGALVLADGGICCVDEFNCMKEQEKMSMLEAMEQQSISVAKAGIVCKLRTQCSVLAACNPKGPYDSNQPVTVNLAMSSPLLSRFDVILLLLDTPNKEWDHLASTFLLEGIDLLRKNKNEDFKIWDFENLRLYLNYVKSLEPSLTPSANIVIQKYYQLQRKSDDRNAARTTVRMLESIIRLSQAHAKLMLRQEVLVMDAVVAITLIECSINRTASFGNVNILHTSFPIDAEVEYEKQAILVLERLDLNDILEIEMENIYNNYEPFCSGSNKDNNSSKSNLNMTLHNFDIISQMVKDFPTQILSSNTTNTNNRATLPSKSFMNKTRIDINLNETQNENSFINKEKSIVITETTKDTYGLQKFAFGDGDVTSKKRKLDESNILNESRNKLEESTIKKSRGVYEELRKEREQNEINQSLQLKNTNNKSILNTQNRSQLASMKLSQAVGVANLNFDDDDLKLDD</sequence>
<feature type="compositionally biased region" description="Basic and acidic residues" evidence="13">
    <location>
        <begin position="286"/>
        <end position="298"/>
    </location>
</feature>
<dbReference type="CDD" id="cd00112">
    <property type="entry name" value="LDLa"/>
    <property type="match status" value="1"/>
</dbReference>
<dbReference type="PRINTS" id="PR01657">
    <property type="entry name" value="MCMFAMILY"/>
</dbReference>
<dbReference type="Gene3D" id="3.40.50.300">
    <property type="entry name" value="P-loop containing nucleotide triphosphate hydrolases"/>
    <property type="match status" value="1"/>
</dbReference>
<evidence type="ECO:0000256" key="8">
    <source>
        <dbReference type="ARBA" id="ARBA00023125"/>
    </source>
</evidence>
<dbReference type="Pfam" id="PF12999">
    <property type="entry name" value="PRKCSH-like"/>
    <property type="match status" value="1"/>
</dbReference>
<dbReference type="InterPro" id="IPR012340">
    <property type="entry name" value="NA-bd_OB-fold"/>
</dbReference>
<feature type="signal peptide" evidence="14">
    <location>
        <begin position="1"/>
        <end position="19"/>
    </location>
</feature>
<dbReference type="SUPFAM" id="SSF50911">
    <property type="entry name" value="Mannose 6-phosphate receptor domain"/>
    <property type="match status" value="1"/>
</dbReference>
<dbReference type="InterPro" id="IPR036055">
    <property type="entry name" value="LDL_receptor-like_sf"/>
</dbReference>
<gene>
    <name evidence="17" type="ORF">OXX778_LOCUS15879</name>
</gene>
<comment type="caution">
    <text evidence="10">Lacks conserved residue(s) required for the propagation of feature annotation.</text>
</comment>
<dbReference type="OrthoDB" id="271325at2759"/>
<dbReference type="InterPro" id="IPR031327">
    <property type="entry name" value="MCM"/>
</dbReference>
<feature type="domain" description="MCM C-terminal AAA(+) ATPase" evidence="15">
    <location>
        <begin position="803"/>
        <end position="1006"/>
    </location>
</feature>
<dbReference type="Gene3D" id="2.40.50.140">
    <property type="entry name" value="Nucleic acid-binding proteins"/>
    <property type="match status" value="1"/>
</dbReference>
<feature type="compositionally biased region" description="Basic and acidic residues" evidence="13">
    <location>
        <begin position="315"/>
        <end position="338"/>
    </location>
</feature>
<evidence type="ECO:0000256" key="2">
    <source>
        <dbReference type="ARBA" id="ARBA00022387"/>
    </source>
</evidence>
<dbReference type="InterPro" id="IPR002172">
    <property type="entry name" value="LDrepeatLR_classA_rpt"/>
</dbReference>
<proteinExistence type="inferred from homology"/>
<evidence type="ECO:0000256" key="9">
    <source>
        <dbReference type="ARBA" id="ARBA00023157"/>
    </source>
</evidence>
<dbReference type="InterPro" id="IPR028146">
    <property type="entry name" value="PRKCSH_N"/>
</dbReference>
<dbReference type="Pfam" id="PF00493">
    <property type="entry name" value="MCM"/>
    <property type="match status" value="1"/>
</dbReference>
<keyword evidence="8 11" id="KW-0238">DNA-binding</keyword>
<dbReference type="SUPFAM" id="SSF52540">
    <property type="entry name" value="P-loop containing nucleoside triphosphate hydrolases"/>
    <property type="match status" value="1"/>
</dbReference>
<protein>
    <recommendedName>
        <fullName evidence="2">Glucosidase 2 subunit beta</fullName>
        <ecNumber evidence="1">3.6.4.12</ecNumber>
    </recommendedName>
</protein>
<dbReference type="EC" id="3.6.4.12" evidence="1"/>
<feature type="region of interest" description="Disordered" evidence="13">
    <location>
        <begin position="284"/>
        <end position="365"/>
    </location>
</feature>
<dbReference type="GO" id="GO:0006260">
    <property type="term" value="P:DNA replication"/>
    <property type="evidence" value="ECO:0007669"/>
    <property type="project" value="InterPro"/>
</dbReference>
<evidence type="ECO:0000256" key="10">
    <source>
        <dbReference type="PROSITE-ProRule" id="PRU00124"/>
    </source>
</evidence>
<keyword evidence="7 11" id="KW-0067">ATP-binding</keyword>
<dbReference type="SMART" id="SM00350">
    <property type="entry name" value="MCM"/>
    <property type="match status" value="1"/>
</dbReference>
<dbReference type="FunFam" id="3.40.50.300:FF:000671">
    <property type="entry name" value="DNA helicase MCM9 isoform X1"/>
    <property type="match status" value="1"/>
</dbReference>
<dbReference type="PROSITE" id="PS50068">
    <property type="entry name" value="LDLRA_2"/>
    <property type="match status" value="1"/>
</dbReference>
<dbReference type="InterPro" id="IPR009011">
    <property type="entry name" value="Man6P_isomerase_rcpt-bd_dom_sf"/>
</dbReference>
<dbReference type="Pfam" id="PF17207">
    <property type="entry name" value="MCM_OB"/>
    <property type="match status" value="1"/>
</dbReference>
<evidence type="ECO:0000313" key="17">
    <source>
        <dbReference type="EMBL" id="CAF0990358.1"/>
    </source>
</evidence>
<dbReference type="PROSITE" id="PS50051">
    <property type="entry name" value="MCM_2"/>
    <property type="match status" value="1"/>
</dbReference>
<dbReference type="PANTHER" id="PTHR11630:SF48">
    <property type="entry name" value="DNA HELICASE MCM9"/>
    <property type="match status" value="1"/>
</dbReference>
<keyword evidence="18" id="KW-1185">Reference proteome</keyword>
<dbReference type="GO" id="GO:0005634">
    <property type="term" value="C:nucleus"/>
    <property type="evidence" value="ECO:0007669"/>
    <property type="project" value="UniProtKB-SubCell"/>
</dbReference>
<name>A0A814G133_9BILA</name>
<accession>A0A814G133</accession>
<organism evidence="17 18">
    <name type="scientific">Brachionus calyciflorus</name>
    <dbReference type="NCBI Taxonomy" id="104777"/>
    <lineage>
        <taxon>Eukaryota</taxon>
        <taxon>Metazoa</taxon>
        <taxon>Spiralia</taxon>
        <taxon>Gnathifera</taxon>
        <taxon>Rotifera</taxon>
        <taxon>Eurotatoria</taxon>
        <taxon>Monogononta</taxon>
        <taxon>Pseudotrocha</taxon>
        <taxon>Ploima</taxon>
        <taxon>Brachionidae</taxon>
        <taxon>Brachionus</taxon>
    </lineage>
</organism>
<evidence type="ECO:0000256" key="3">
    <source>
        <dbReference type="ARBA" id="ARBA00022705"/>
    </source>
</evidence>
<dbReference type="Gene3D" id="2.70.130.10">
    <property type="entry name" value="Mannose-6-phosphate receptor binding domain"/>
    <property type="match status" value="1"/>
</dbReference>
<dbReference type="GO" id="GO:0000724">
    <property type="term" value="P:double-strand break repair via homologous recombination"/>
    <property type="evidence" value="ECO:0007669"/>
    <property type="project" value="TreeGrafter"/>
</dbReference>
<dbReference type="InterPro" id="IPR001208">
    <property type="entry name" value="MCM_dom"/>
</dbReference>
<evidence type="ECO:0000256" key="7">
    <source>
        <dbReference type="ARBA" id="ARBA00022840"/>
    </source>
</evidence>
<dbReference type="EMBL" id="CAJNOC010003603">
    <property type="protein sequence ID" value="CAF0990358.1"/>
    <property type="molecule type" value="Genomic_DNA"/>
</dbReference>
<evidence type="ECO:0000256" key="4">
    <source>
        <dbReference type="ARBA" id="ARBA00022729"/>
    </source>
</evidence>
<comment type="caution">
    <text evidence="17">The sequence shown here is derived from an EMBL/GenBank/DDBJ whole genome shotgun (WGS) entry which is preliminary data.</text>
</comment>
<evidence type="ECO:0000256" key="1">
    <source>
        <dbReference type="ARBA" id="ARBA00012551"/>
    </source>
</evidence>
<keyword evidence="5 11" id="KW-0547">Nucleotide-binding</keyword>
<dbReference type="GO" id="GO:0017116">
    <property type="term" value="F:single-stranded DNA helicase activity"/>
    <property type="evidence" value="ECO:0007669"/>
    <property type="project" value="TreeGrafter"/>
</dbReference>
<reference evidence="17" key="1">
    <citation type="submission" date="2021-02" db="EMBL/GenBank/DDBJ databases">
        <authorList>
            <person name="Nowell W R."/>
        </authorList>
    </citation>
    <scope>NUCLEOTIDE SEQUENCE</scope>
    <source>
        <strain evidence="17">Ploen Becks lab</strain>
    </source>
</reference>
<dbReference type="InterPro" id="IPR041562">
    <property type="entry name" value="MCM_lid"/>
</dbReference>
<dbReference type="Pfam" id="PF13015">
    <property type="entry name" value="PRKCSH_1"/>
    <property type="match status" value="1"/>
</dbReference>
<evidence type="ECO:0000256" key="11">
    <source>
        <dbReference type="RuleBase" id="RU004070"/>
    </source>
</evidence>
<dbReference type="PROSITE" id="PS51914">
    <property type="entry name" value="MRH"/>
    <property type="match status" value="1"/>
</dbReference>
<feature type="compositionally biased region" description="Polar residues" evidence="13">
    <location>
        <begin position="339"/>
        <end position="359"/>
    </location>
</feature>
<feature type="domain" description="MRH" evidence="16">
    <location>
        <begin position="407"/>
        <end position="510"/>
    </location>
</feature>
<dbReference type="GO" id="GO:0042555">
    <property type="term" value="C:MCM complex"/>
    <property type="evidence" value="ECO:0007669"/>
    <property type="project" value="TreeGrafter"/>
</dbReference>
<dbReference type="Gene3D" id="4.10.400.10">
    <property type="entry name" value="Low-density Lipoprotein Receptor"/>
    <property type="match status" value="1"/>
</dbReference>
<evidence type="ECO:0000256" key="14">
    <source>
        <dbReference type="SAM" id="SignalP"/>
    </source>
</evidence>
<dbReference type="InterPro" id="IPR033762">
    <property type="entry name" value="MCM_OB"/>
</dbReference>
<evidence type="ECO:0000259" key="15">
    <source>
        <dbReference type="PROSITE" id="PS50051"/>
    </source>
</evidence>
<dbReference type="PROSITE" id="PS00847">
    <property type="entry name" value="MCM_1"/>
    <property type="match status" value="1"/>
</dbReference>
<dbReference type="InterPro" id="IPR027417">
    <property type="entry name" value="P-loop_NTPase"/>
</dbReference>
<evidence type="ECO:0000256" key="5">
    <source>
        <dbReference type="ARBA" id="ARBA00022741"/>
    </source>
</evidence>
<dbReference type="PANTHER" id="PTHR11630">
    <property type="entry name" value="DNA REPLICATION LICENSING FACTOR MCM FAMILY MEMBER"/>
    <property type="match status" value="1"/>
</dbReference>
<dbReference type="GO" id="GO:0005524">
    <property type="term" value="F:ATP binding"/>
    <property type="evidence" value="ECO:0007669"/>
    <property type="project" value="UniProtKB-KW"/>
</dbReference>
<evidence type="ECO:0000256" key="12">
    <source>
        <dbReference type="SAM" id="Coils"/>
    </source>
</evidence>
<evidence type="ECO:0000259" key="16">
    <source>
        <dbReference type="PROSITE" id="PS51914"/>
    </source>
</evidence>
<feature type="coiled-coil region" evidence="12">
    <location>
        <begin position="112"/>
        <end position="210"/>
    </location>
</feature>